<dbReference type="InterPro" id="IPR011993">
    <property type="entry name" value="PH-like_dom_sf"/>
</dbReference>
<feature type="region of interest" description="Disordered" evidence="2">
    <location>
        <begin position="465"/>
        <end position="484"/>
    </location>
</feature>
<dbReference type="Pfam" id="PF16979">
    <property type="entry name" value="SIN1_PH"/>
    <property type="match status" value="1"/>
</dbReference>
<evidence type="ECO:0000313" key="5">
    <source>
        <dbReference type="EMBL" id="OMJ19032.1"/>
    </source>
</evidence>
<dbReference type="GO" id="GO:0038203">
    <property type="term" value="P:TORC2 signaling"/>
    <property type="evidence" value="ECO:0007669"/>
    <property type="project" value="TreeGrafter"/>
</dbReference>
<comment type="caution">
    <text evidence="5">The sequence shown here is derived from an EMBL/GenBank/DDBJ whole genome shotgun (WGS) entry which is preliminary data.</text>
</comment>
<evidence type="ECO:0000259" key="3">
    <source>
        <dbReference type="Pfam" id="PF16978"/>
    </source>
</evidence>
<dbReference type="PANTHER" id="PTHR13335:SF1">
    <property type="entry name" value="TARGET OF RAPAMYCIN COMPLEX 2 SUBUNIT MAPKAP1"/>
    <property type="match status" value="1"/>
</dbReference>
<dbReference type="InterPro" id="IPR031567">
    <property type="entry name" value="CRIM_dom"/>
</dbReference>
<dbReference type="Proteomes" id="UP000187283">
    <property type="component" value="Unassembled WGS sequence"/>
</dbReference>
<evidence type="ECO:0000256" key="2">
    <source>
        <dbReference type="SAM" id="MobiDB-lite"/>
    </source>
</evidence>
<dbReference type="Pfam" id="PF16978">
    <property type="entry name" value="CRIM"/>
    <property type="match status" value="1"/>
</dbReference>
<comment type="similarity">
    <text evidence="1">Belongs to the SIN1 family.</text>
</comment>
<dbReference type="InterPro" id="IPR031313">
    <property type="entry name" value="Sin1_PH_dom"/>
</dbReference>
<keyword evidence="5" id="KW-0418">Kinase</keyword>
<dbReference type="OrthoDB" id="241990at2759"/>
<accession>A0A1R1XWJ7</accession>
<evidence type="ECO:0000313" key="6">
    <source>
        <dbReference type="Proteomes" id="UP000187283"/>
    </source>
</evidence>
<feature type="compositionally biased region" description="Low complexity" evidence="2">
    <location>
        <begin position="401"/>
        <end position="412"/>
    </location>
</feature>
<dbReference type="Gene3D" id="2.30.29.30">
    <property type="entry name" value="Pleckstrin-homology domain (PH domain)/Phosphotyrosine-binding domain (PTB)"/>
    <property type="match status" value="1"/>
</dbReference>
<evidence type="ECO:0000259" key="4">
    <source>
        <dbReference type="Pfam" id="PF16979"/>
    </source>
</evidence>
<evidence type="ECO:0000256" key="1">
    <source>
        <dbReference type="ARBA" id="ARBA00009407"/>
    </source>
</evidence>
<dbReference type="GO" id="GO:0005886">
    <property type="term" value="C:plasma membrane"/>
    <property type="evidence" value="ECO:0007669"/>
    <property type="project" value="TreeGrafter"/>
</dbReference>
<feature type="compositionally biased region" description="Low complexity" evidence="2">
    <location>
        <begin position="199"/>
        <end position="212"/>
    </location>
</feature>
<feature type="region of interest" description="Disordered" evidence="2">
    <location>
        <begin position="57"/>
        <end position="77"/>
    </location>
</feature>
<dbReference type="GO" id="GO:0005546">
    <property type="term" value="F:phosphatidylinositol-4,5-bisphosphate binding"/>
    <property type="evidence" value="ECO:0007669"/>
    <property type="project" value="TreeGrafter"/>
</dbReference>
<feature type="domain" description="SIN1-type PH" evidence="4">
    <location>
        <begin position="1031"/>
        <end position="1120"/>
    </location>
</feature>
<keyword evidence="6" id="KW-1185">Reference proteome</keyword>
<dbReference type="GO" id="GO:0005737">
    <property type="term" value="C:cytoplasm"/>
    <property type="evidence" value="ECO:0007669"/>
    <property type="project" value="TreeGrafter"/>
</dbReference>
<gene>
    <name evidence="5" type="ORF">AYI70_g4982</name>
</gene>
<feature type="domain" description="CRIM" evidence="3">
    <location>
        <begin position="658"/>
        <end position="797"/>
    </location>
</feature>
<feature type="compositionally biased region" description="Polar residues" evidence="2">
    <location>
        <begin position="572"/>
        <end position="585"/>
    </location>
</feature>
<feature type="compositionally biased region" description="Low complexity" evidence="2">
    <location>
        <begin position="549"/>
        <end position="570"/>
    </location>
</feature>
<dbReference type="InterPro" id="IPR008828">
    <property type="entry name" value="Sin1/Avo1"/>
</dbReference>
<proteinExistence type="inferred from homology"/>
<feature type="region of interest" description="Disordered" evidence="2">
    <location>
        <begin position="545"/>
        <end position="587"/>
    </location>
</feature>
<feature type="compositionally biased region" description="Low complexity" evidence="2">
    <location>
        <begin position="256"/>
        <end position="269"/>
    </location>
</feature>
<reference evidence="5 6" key="1">
    <citation type="submission" date="2017-01" db="EMBL/GenBank/DDBJ databases">
        <authorList>
            <person name="Mah S.A."/>
            <person name="Swanson W.J."/>
            <person name="Moy G.W."/>
            <person name="Vacquier V.D."/>
        </authorList>
    </citation>
    <scope>NUCLEOTIDE SEQUENCE [LARGE SCALE GENOMIC DNA]</scope>
    <source>
        <strain evidence="5 6">GSMNP</strain>
    </source>
</reference>
<dbReference type="STRING" id="133412.A0A1R1XWJ7"/>
<feature type="region of interest" description="Disordered" evidence="2">
    <location>
        <begin position="317"/>
        <end position="359"/>
    </location>
</feature>
<dbReference type="AlphaFoldDB" id="A0A1R1XWJ7"/>
<feature type="region of interest" description="Disordered" evidence="2">
    <location>
        <begin position="252"/>
        <end position="272"/>
    </location>
</feature>
<dbReference type="EMBL" id="LSSN01001594">
    <property type="protein sequence ID" value="OMJ19032.1"/>
    <property type="molecule type" value="Genomic_DNA"/>
</dbReference>
<feature type="compositionally biased region" description="Basic residues" evidence="2">
    <location>
        <begin position="466"/>
        <end position="476"/>
    </location>
</feature>
<keyword evidence="5" id="KW-0808">Transferase</keyword>
<protein>
    <submittedName>
        <fullName evidence="5">Stress-activated map kinase-interacting protein 1</fullName>
    </submittedName>
</protein>
<dbReference type="GO" id="GO:0031932">
    <property type="term" value="C:TORC2 complex"/>
    <property type="evidence" value="ECO:0007669"/>
    <property type="project" value="InterPro"/>
</dbReference>
<feature type="region of interest" description="Disordered" evidence="2">
    <location>
        <begin position="401"/>
        <end position="420"/>
    </location>
</feature>
<feature type="region of interest" description="Disordered" evidence="2">
    <location>
        <begin position="169"/>
        <end position="213"/>
    </location>
</feature>
<organism evidence="5 6">
    <name type="scientific">Smittium culicis</name>
    <dbReference type="NCBI Taxonomy" id="133412"/>
    <lineage>
        <taxon>Eukaryota</taxon>
        <taxon>Fungi</taxon>
        <taxon>Fungi incertae sedis</taxon>
        <taxon>Zoopagomycota</taxon>
        <taxon>Kickxellomycotina</taxon>
        <taxon>Harpellomycetes</taxon>
        <taxon>Harpellales</taxon>
        <taxon>Legeriomycetaceae</taxon>
        <taxon>Smittium</taxon>
    </lineage>
</organism>
<dbReference type="PANTHER" id="PTHR13335">
    <property type="entry name" value="TARGET OF RAPAMYCIN COMPLEX 2 SUBUNIT MAPKAP1"/>
    <property type="match status" value="1"/>
</dbReference>
<dbReference type="GO" id="GO:0016301">
    <property type="term" value="F:kinase activity"/>
    <property type="evidence" value="ECO:0007669"/>
    <property type="project" value="UniProtKB-KW"/>
</dbReference>
<feature type="compositionally biased region" description="Acidic residues" evidence="2">
    <location>
        <begin position="341"/>
        <end position="351"/>
    </location>
</feature>
<sequence length="1137" mass="128316">MSIISDKQFLIYQLRQLFLKNKDGSSENVISHHDLNLFQTSHNIPYLKIIELQDTLTPDTAPADPPSSFPNEASPNPLDPFQLGFENQFKPYDYNFSKKDSINLDFNKKLPDRRLKNLSNPRIYPNKKHSFSHNLNHLKRVKSKSGFISDDSSKTPIKSDLDIIKHFDQLNNPAPVDPNISNPRSTSDTSDRLPRKISNKNLKPPSPSSNLLSKKKSLNNYTITSDHSKIIYENYLDNEEYIEINVLTKNTPPPKSFFNKTPSSSSSSSRFPQNIPFYSKLSPLIEKNSLSNDYPPNSFKRSSSVNVNQGIPLSFLNTHSKDLKNPPTHKKSNLSQTSILLDDDDDDDDDHDSPNISSSPFLKSRSLTFPFTLNQDFNLDYPQLKNDLSINPDFNQNKVLPIPSISPSTPISKPQNNPGNIIALRKSSKDTSNLNQNSNSPNLGFLDLIMDPDHLETNAYQNKSNFKQRSRLKSKRSTSNLNKNRFLRPLSMRFDIPKKGTIAAIRPISVLFSSGESDSDYDLDDDDELSYLAYKKILLQTSSSNKQNSIKPKPISSSYSRKRSLSLPKSDFPNSPTPLQQSNNHTKIKPAIIHSKSLNLSSSIKSSPDSLEPISIIETKPTKSTSIILDKRLTQQLNSSKLNPNTASTISPKPDAPSGLSLMFRNKIETKNPFQSEYSKYYMVGKSAQKFVIFLPENLVIKSENLSISSLTISVNNSVSTEQTIGFVLYQYLEKSQSNSLLDEKLMNVIYWSMRIAEPDGEIDFDFPVLDRSQSISKFGSTDFALCLASQQEVEANRLIKEKSDQSFNKPTVDKFFNDNTSDLNQNKSIQKNIPELKNLAEIDNNNDDSSFDLSNNISKLNELAMGKITNQAGIVRLVKVFFWHSDEFNQPNSSQNTQSSNTQLINSTTVQIKVSQSIYDVLLIVCKKFGYSARSYSLTDSKNPTQYLDPSISIHNLSAATELYLMPINLISKEDSNLKSELSSSNYALVSNSSLIIGSPINQSQTSFNNSKLDPTPFYRTFSSTNDQSLYYTFTVTRKMQLFSKYQQNLVIDGKFIAMVPIGQRSDVSNTITIPVLNVTVKKSSKYSKKLKLITVDDLKHKKTYDIEAANANEAEEIFVLIERHKLKYSLERRLA</sequence>
<feature type="compositionally biased region" description="Polar residues" evidence="2">
    <location>
        <begin position="179"/>
        <end position="188"/>
    </location>
</feature>
<name>A0A1R1XWJ7_9FUNG</name>